<dbReference type="AlphaFoldDB" id="A0A1G6J2Q5"/>
<protein>
    <submittedName>
        <fullName evidence="1">Molybdate transport system substrate-binding protein</fullName>
    </submittedName>
</protein>
<dbReference type="Proteomes" id="UP000198528">
    <property type="component" value="Unassembled WGS sequence"/>
</dbReference>
<name>A0A1G6J2Q5_9ACTN</name>
<keyword evidence="2" id="KW-1185">Reference proteome</keyword>
<evidence type="ECO:0000313" key="2">
    <source>
        <dbReference type="Proteomes" id="UP000198528"/>
    </source>
</evidence>
<evidence type="ECO:0000313" key="1">
    <source>
        <dbReference type="EMBL" id="SDC12276.1"/>
    </source>
</evidence>
<gene>
    <name evidence="1" type="ORF">SAMN04487824_103140</name>
</gene>
<accession>A0A1G6J2Q5</accession>
<sequence length="81" mass="8615">MNQLDAGAASGNDEGLDFINHDTRFDILENKVTLCVPEGNPKVIQGFDDMAQKLDSASLGFTRLTNARPNPTSANAPAKPA</sequence>
<dbReference type="EMBL" id="FMZL01000003">
    <property type="protein sequence ID" value="SDC12276.1"/>
    <property type="molecule type" value="Genomic_DNA"/>
</dbReference>
<reference evidence="2" key="1">
    <citation type="submission" date="2016-10" db="EMBL/GenBank/DDBJ databases">
        <authorList>
            <person name="Varghese N."/>
            <person name="Submissions S."/>
        </authorList>
    </citation>
    <scope>NUCLEOTIDE SEQUENCE [LARGE SCALE GENOMIC DNA]</scope>
    <source>
        <strain evidence="2">DSM 22619</strain>
    </source>
</reference>
<organism evidence="1 2">
    <name type="scientific">Parafannyhessea umbonata</name>
    <dbReference type="NCBI Taxonomy" id="604330"/>
    <lineage>
        <taxon>Bacteria</taxon>
        <taxon>Bacillati</taxon>
        <taxon>Actinomycetota</taxon>
        <taxon>Coriobacteriia</taxon>
        <taxon>Coriobacteriales</taxon>
        <taxon>Atopobiaceae</taxon>
        <taxon>Parafannyhessea</taxon>
    </lineage>
</organism>
<dbReference type="Gene3D" id="3.40.190.10">
    <property type="entry name" value="Periplasmic binding protein-like II"/>
    <property type="match status" value="1"/>
</dbReference>
<proteinExistence type="predicted"/>